<dbReference type="Proteomes" id="UP001383192">
    <property type="component" value="Unassembled WGS sequence"/>
</dbReference>
<evidence type="ECO:0000313" key="3">
    <source>
        <dbReference type="Proteomes" id="UP001383192"/>
    </source>
</evidence>
<evidence type="ECO:0000256" key="1">
    <source>
        <dbReference type="SAM" id="MobiDB-lite"/>
    </source>
</evidence>
<proteinExistence type="predicted"/>
<sequence length="671" mass="75089">MERERTVARKSLKNRAPRKRYKATEPVVNAANSRFEATPVAGVALASTSRSHIANGQVNSAPPLRSHRVPVQLQSQTQSTQSPNRIGYQQKTTARKSVNATPNSASARRQPVVSKMTPSPPVVVKTSRIRTSTVNHETSDSDDHRDTHKDARVRYPRLRAMAVPNRTSGYRRVTTEDVEEIRGHFDANLNIVRHIPRQEQQGAVNGSQPIQARMAARKKPDGWSESESGSSSQSDSDQSLASRSQDVPEENEEVISDSDSERLIDPPTRAVEPILSTIQLAPAPSNLHIEIHDAPTPELIAAFKASITWLPASNLPFLRRNIRRGFVGKCQANGTNMASQSGDGLRVIYISCQSVEKGYARDLDGWECPMCLMFPGGFDNRDMLKNHLEWDHVDINVVWKRNRSTRSWTIEIRFPDRGKESPLAEREAHPHFAYGTYKTAIQPESLLPEPEHEPEPERIPSSAKGKGRAAPPIPFSPSRDASVATSHTLDSVSTTPAPSKKLFSSTSPTRSSFHPTPTPPARNPLGPRAQPPFIPAISGDRKIQLNYSCRPGGSRIYDLLGTLSLEPFGVLKWLVIDREEEIFEVDDLKDEYKVMHALWARWILLNRTLFVANYGRGVKLFIDEYMEMIKLAAGWEALRYWLLMLLAHRYLTGKDVADALRYYEEKGGLDD</sequence>
<feature type="region of interest" description="Disordered" evidence="1">
    <location>
        <begin position="1"/>
        <end position="25"/>
    </location>
</feature>
<dbReference type="EMBL" id="JAYKXP010000008">
    <property type="protein sequence ID" value="KAK7054805.1"/>
    <property type="molecule type" value="Genomic_DNA"/>
</dbReference>
<protein>
    <recommendedName>
        <fullName evidence="4">Polycomb protein VEFS-Box domain-containing protein</fullName>
    </recommendedName>
</protein>
<feature type="compositionally biased region" description="Basic residues" evidence="1">
    <location>
        <begin position="8"/>
        <end position="21"/>
    </location>
</feature>
<feature type="region of interest" description="Disordered" evidence="1">
    <location>
        <begin position="196"/>
        <end position="265"/>
    </location>
</feature>
<feature type="compositionally biased region" description="Low complexity" evidence="1">
    <location>
        <begin position="72"/>
        <end position="82"/>
    </location>
</feature>
<feature type="compositionally biased region" description="Basic and acidic residues" evidence="1">
    <location>
        <begin position="449"/>
        <end position="458"/>
    </location>
</feature>
<keyword evidence="3" id="KW-1185">Reference proteome</keyword>
<feature type="compositionally biased region" description="Polar residues" evidence="1">
    <location>
        <begin position="83"/>
        <end position="107"/>
    </location>
</feature>
<evidence type="ECO:0008006" key="4">
    <source>
        <dbReference type="Google" id="ProtNLM"/>
    </source>
</evidence>
<comment type="caution">
    <text evidence="2">The sequence shown here is derived from an EMBL/GenBank/DDBJ whole genome shotgun (WGS) entry which is preliminary data.</text>
</comment>
<organism evidence="2 3">
    <name type="scientific">Paramarasmius palmivorus</name>
    <dbReference type="NCBI Taxonomy" id="297713"/>
    <lineage>
        <taxon>Eukaryota</taxon>
        <taxon>Fungi</taxon>
        <taxon>Dikarya</taxon>
        <taxon>Basidiomycota</taxon>
        <taxon>Agaricomycotina</taxon>
        <taxon>Agaricomycetes</taxon>
        <taxon>Agaricomycetidae</taxon>
        <taxon>Agaricales</taxon>
        <taxon>Marasmiineae</taxon>
        <taxon>Marasmiaceae</taxon>
        <taxon>Paramarasmius</taxon>
    </lineage>
</organism>
<dbReference type="AlphaFoldDB" id="A0AAW0DU12"/>
<feature type="region of interest" description="Disordered" evidence="1">
    <location>
        <begin position="132"/>
        <end position="151"/>
    </location>
</feature>
<reference evidence="2 3" key="1">
    <citation type="submission" date="2024-01" db="EMBL/GenBank/DDBJ databases">
        <title>A draft genome for a cacao thread blight-causing isolate of Paramarasmius palmivorus.</title>
        <authorList>
            <person name="Baruah I.K."/>
            <person name="Bukari Y."/>
            <person name="Amoako-Attah I."/>
            <person name="Meinhardt L.W."/>
            <person name="Bailey B.A."/>
            <person name="Cohen S.P."/>
        </authorList>
    </citation>
    <scope>NUCLEOTIDE SEQUENCE [LARGE SCALE GENOMIC DNA]</scope>
    <source>
        <strain evidence="2 3">GH-12</strain>
    </source>
</reference>
<feature type="compositionally biased region" description="Basic and acidic residues" evidence="1">
    <location>
        <begin position="137"/>
        <end position="151"/>
    </location>
</feature>
<feature type="compositionally biased region" description="Low complexity" evidence="1">
    <location>
        <begin position="225"/>
        <end position="245"/>
    </location>
</feature>
<name>A0AAW0DU12_9AGAR</name>
<feature type="compositionally biased region" description="Polar residues" evidence="1">
    <location>
        <begin position="198"/>
        <end position="210"/>
    </location>
</feature>
<feature type="compositionally biased region" description="Polar residues" evidence="1">
    <location>
        <begin position="483"/>
        <end position="515"/>
    </location>
</feature>
<feature type="region of interest" description="Disordered" evidence="1">
    <location>
        <begin position="70"/>
        <end position="123"/>
    </location>
</feature>
<gene>
    <name evidence="2" type="ORF">VNI00_003268</name>
</gene>
<feature type="region of interest" description="Disordered" evidence="1">
    <location>
        <begin position="447"/>
        <end position="528"/>
    </location>
</feature>
<evidence type="ECO:0000313" key="2">
    <source>
        <dbReference type="EMBL" id="KAK7054805.1"/>
    </source>
</evidence>
<feature type="compositionally biased region" description="Acidic residues" evidence="1">
    <location>
        <begin position="247"/>
        <end position="258"/>
    </location>
</feature>
<accession>A0AAW0DU12</accession>